<evidence type="ECO:0000256" key="1">
    <source>
        <dbReference type="SAM" id="MobiDB-lite"/>
    </source>
</evidence>
<evidence type="ECO:0000313" key="3">
    <source>
        <dbReference type="EMBL" id="GGD63341.1"/>
    </source>
</evidence>
<dbReference type="AlphaFoldDB" id="A0A916YWN9"/>
<feature type="region of interest" description="Disordered" evidence="1">
    <location>
        <begin position="84"/>
        <end position="104"/>
    </location>
</feature>
<accession>A0A916YWN9</accession>
<comment type="caution">
    <text evidence="3">The sequence shown here is derived from an EMBL/GenBank/DDBJ whole genome shotgun (WGS) entry which is preliminary data.</text>
</comment>
<evidence type="ECO:0008006" key="5">
    <source>
        <dbReference type="Google" id="ProtNLM"/>
    </source>
</evidence>
<name>A0A916YWN9_9SPHN</name>
<keyword evidence="2" id="KW-0472">Membrane</keyword>
<dbReference type="EMBL" id="BMIP01000002">
    <property type="protein sequence ID" value="GGD63341.1"/>
    <property type="molecule type" value="Genomic_DNA"/>
</dbReference>
<reference evidence="3" key="2">
    <citation type="submission" date="2020-09" db="EMBL/GenBank/DDBJ databases">
        <authorList>
            <person name="Sun Q."/>
            <person name="Zhou Y."/>
        </authorList>
    </citation>
    <scope>NUCLEOTIDE SEQUENCE</scope>
    <source>
        <strain evidence="3">CGMCC 1.15360</strain>
    </source>
</reference>
<organism evidence="3 4">
    <name type="scientific">Croceicoccus mobilis</name>
    <dbReference type="NCBI Taxonomy" id="1703339"/>
    <lineage>
        <taxon>Bacteria</taxon>
        <taxon>Pseudomonadati</taxon>
        <taxon>Pseudomonadota</taxon>
        <taxon>Alphaproteobacteria</taxon>
        <taxon>Sphingomonadales</taxon>
        <taxon>Erythrobacteraceae</taxon>
        <taxon>Croceicoccus</taxon>
    </lineage>
</organism>
<dbReference type="Proteomes" id="UP000612349">
    <property type="component" value="Unassembled WGS sequence"/>
</dbReference>
<dbReference type="OrthoDB" id="7595841at2"/>
<reference evidence="3" key="1">
    <citation type="journal article" date="2014" name="Int. J. Syst. Evol. Microbiol.">
        <title>Complete genome sequence of Corynebacterium casei LMG S-19264T (=DSM 44701T), isolated from a smear-ripened cheese.</title>
        <authorList>
            <consortium name="US DOE Joint Genome Institute (JGI-PGF)"/>
            <person name="Walter F."/>
            <person name="Albersmeier A."/>
            <person name="Kalinowski J."/>
            <person name="Ruckert C."/>
        </authorList>
    </citation>
    <scope>NUCLEOTIDE SEQUENCE</scope>
    <source>
        <strain evidence="3">CGMCC 1.15360</strain>
    </source>
</reference>
<feature type="transmembrane region" description="Helical" evidence="2">
    <location>
        <begin position="7"/>
        <end position="27"/>
    </location>
</feature>
<sequence>MRILRTGLWVVVIVALALFTAFNWTSVDIQIWENLVLETRLPVLILAAFLLGYLPMWLTHRTTTWRLKRRIASLEASQRSLIASQQPAVPADQTVTTPVDEAQP</sequence>
<gene>
    <name evidence="3" type="ORF">GCM10010990_11030</name>
</gene>
<protein>
    <recommendedName>
        <fullName evidence="5">Lipopolysaccharide assembly protein A domain-containing protein</fullName>
    </recommendedName>
</protein>
<evidence type="ECO:0000256" key="2">
    <source>
        <dbReference type="SAM" id="Phobius"/>
    </source>
</evidence>
<dbReference type="RefSeq" id="WP_066776329.1">
    <property type="nucleotide sequence ID" value="NZ_BMIP01000002.1"/>
</dbReference>
<feature type="compositionally biased region" description="Polar residues" evidence="1">
    <location>
        <begin position="84"/>
        <end position="97"/>
    </location>
</feature>
<keyword evidence="2" id="KW-1133">Transmembrane helix</keyword>
<keyword evidence="4" id="KW-1185">Reference proteome</keyword>
<keyword evidence="2" id="KW-0812">Transmembrane</keyword>
<evidence type="ECO:0000313" key="4">
    <source>
        <dbReference type="Proteomes" id="UP000612349"/>
    </source>
</evidence>
<feature type="transmembrane region" description="Helical" evidence="2">
    <location>
        <begin position="39"/>
        <end position="59"/>
    </location>
</feature>
<proteinExistence type="predicted"/>